<dbReference type="Gene3D" id="2.20.110.10">
    <property type="entry name" value="Histone H3 K4-specific methyltransferase SET7/9 N-terminal domain"/>
    <property type="match status" value="1"/>
</dbReference>
<evidence type="ECO:0000313" key="1">
    <source>
        <dbReference type="EMBL" id="SEL38731.1"/>
    </source>
</evidence>
<dbReference type="Gene3D" id="3.90.930.1">
    <property type="match status" value="1"/>
</dbReference>
<dbReference type="OrthoDB" id="9785122at2"/>
<dbReference type="Pfam" id="PF07661">
    <property type="entry name" value="MORN_2"/>
    <property type="match status" value="3"/>
</dbReference>
<name>A0A1H7PS87_AQUAM</name>
<reference evidence="1 2" key="1">
    <citation type="submission" date="2016-10" db="EMBL/GenBank/DDBJ databases">
        <authorList>
            <person name="de Groot N.N."/>
        </authorList>
    </citation>
    <scope>NUCLEOTIDE SEQUENCE [LARGE SCALE GENOMIC DNA]</scope>
    <source>
        <strain evidence="1 2">DSM 25232</strain>
    </source>
</reference>
<evidence type="ECO:0000313" key="2">
    <source>
        <dbReference type="Proteomes" id="UP000198521"/>
    </source>
</evidence>
<dbReference type="AlphaFoldDB" id="A0A1H7PS87"/>
<accession>A0A1H7PS87</accession>
<proteinExistence type="predicted"/>
<dbReference type="SUPFAM" id="SSF82185">
    <property type="entry name" value="Histone H3 K4-specific methyltransferase SET7/9 N-terminal domain"/>
    <property type="match status" value="2"/>
</dbReference>
<dbReference type="STRING" id="1038014.SAMN04487910_2310"/>
<gene>
    <name evidence="1" type="ORF">SAMN04487910_2310</name>
</gene>
<protein>
    <submittedName>
        <fullName evidence="1">Antitoxin component YwqK of the YwqJK toxin-antitoxin module</fullName>
    </submittedName>
</protein>
<keyword evidence="2" id="KW-1185">Reference proteome</keyword>
<dbReference type="RefSeq" id="WP_091408438.1">
    <property type="nucleotide sequence ID" value="NZ_FOAB01000004.1"/>
</dbReference>
<organism evidence="1 2">
    <name type="scientific">Aquimarina amphilecti</name>
    <dbReference type="NCBI Taxonomy" id="1038014"/>
    <lineage>
        <taxon>Bacteria</taxon>
        <taxon>Pseudomonadati</taxon>
        <taxon>Bacteroidota</taxon>
        <taxon>Flavobacteriia</taxon>
        <taxon>Flavobacteriales</taxon>
        <taxon>Flavobacteriaceae</taxon>
        <taxon>Aquimarina</taxon>
    </lineage>
</organism>
<dbReference type="InterPro" id="IPR011652">
    <property type="entry name" value="MORN_2"/>
</dbReference>
<dbReference type="EMBL" id="FOAB01000004">
    <property type="protein sequence ID" value="SEL38731.1"/>
    <property type="molecule type" value="Genomic_DNA"/>
</dbReference>
<dbReference type="Proteomes" id="UP000198521">
    <property type="component" value="Unassembled WGS sequence"/>
</dbReference>
<sequence>MRNRFLFFVFVYMTTIGYTQKFNSFDGEGKRHGRWQKKYVNSDQLRYEGTFDHGKEIGEFKFYKPNSGTIPTATKMFSSDSDSVQVKYFTAKGKVISKGKMIGKERVGLWTYYHKGSSKIMMTEDYKAGKLHGEQKTYFENGQLTEKIIYVRGEKQGKRIVYSEKGVLIKEFTYENDQLHGITKYYDVKGRVRIEGNYKRDRKDGIWSYYENGKLLEQKRFPIGKTGS</sequence>